<comment type="caution">
    <text evidence="1">The sequence shown here is derived from an EMBL/GenBank/DDBJ whole genome shotgun (WGS) entry which is preliminary data.</text>
</comment>
<dbReference type="Proteomes" id="UP000070121">
    <property type="component" value="Unassembled WGS sequence"/>
</dbReference>
<keyword evidence="2" id="KW-1185">Reference proteome</keyword>
<organism evidence="1 2">
    <name type="scientific">Colletotrichum salicis</name>
    <dbReference type="NCBI Taxonomy" id="1209931"/>
    <lineage>
        <taxon>Eukaryota</taxon>
        <taxon>Fungi</taxon>
        <taxon>Dikarya</taxon>
        <taxon>Ascomycota</taxon>
        <taxon>Pezizomycotina</taxon>
        <taxon>Sordariomycetes</taxon>
        <taxon>Hypocreomycetidae</taxon>
        <taxon>Glomerellales</taxon>
        <taxon>Glomerellaceae</taxon>
        <taxon>Colletotrichum</taxon>
        <taxon>Colletotrichum acutatum species complex</taxon>
    </lineage>
</organism>
<proteinExistence type="predicted"/>
<sequence>MIASDLLTIAAGAPSRWPEQETDLETCDPIVYDICCHGLVDLGPLRLLGCGICHLQILQVTPLPGLQIIRSGVRIRHRVHAADIP</sequence>
<name>A0A135V0S3_9PEZI</name>
<dbReference type="AlphaFoldDB" id="A0A135V0S3"/>
<dbReference type="EMBL" id="JFFI01000753">
    <property type="protein sequence ID" value="KXH66117.1"/>
    <property type="molecule type" value="Genomic_DNA"/>
</dbReference>
<gene>
    <name evidence="1" type="ORF">CSAL01_12460</name>
</gene>
<protein>
    <submittedName>
        <fullName evidence="1">Uncharacterized protein</fullName>
    </submittedName>
</protein>
<evidence type="ECO:0000313" key="2">
    <source>
        <dbReference type="Proteomes" id="UP000070121"/>
    </source>
</evidence>
<evidence type="ECO:0000313" key="1">
    <source>
        <dbReference type="EMBL" id="KXH66117.1"/>
    </source>
</evidence>
<reference evidence="1 2" key="1">
    <citation type="submission" date="2014-02" db="EMBL/GenBank/DDBJ databases">
        <title>The genome sequence of Colletotrichum salicis CBS 607.94.</title>
        <authorList>
            <person name="Baroncelli R."/>
            <person name="Thon M.R."/>
        </authorList>
    </citation>
    <scope>NUCLEOTIDE SEQUENCE [LARGE SCALE GENOMIC DNA]</scope>
    <source>
        <strain evidence="1 2">CBS 607.94</strain>
    </source>
</reference>
<accession>A0A135V0S3</accession>